<accession>A0A1I6JRS6</accession>
<name>A0A1I6JRS6_9FIRM</name>
<sequence>MKIKKWKLTIIIACGIALVIGLIKKQEYTNIMADENNLFLFSVAPLHNDMLPDSLDEYIDLLTNSPIILRVKASGKREYTAKTIKQHVQIVEVYKGTHINEGEEIDILTTRMFLNLDDMTLNLGFTNLLKKDNEYLVFFDEKINSPYPKDNVYRISELLINPVFNYRDVPNTIIENKRYVPYSSVSENEFMVGDSVSLKKILLFKQKLLSKYPQ</sequence>
<dbReference type="EMBL" id="FOYZ01000006">
    <property type="protein sequence ID" value="SFR81664.1"/>
    <property type="molecule type" value="Genomic_DNA"/>
</dbReference>
<dbReference type="Proteomes" id="UP000199659">
    <property type="component" value="Unassembled WGS sequence"/>
</dbReference>
<evidence type="ECO:0000313" key="1">
    <source>
        <dbReference type="EMBL" id="SFR81664.1"/>
    </source>
</evidence>
<evidence type="ECO:0000313" key="2">
    <source>
        <dbReference type="Proteomes" id="UP000199659"/>
    </source>
</evidence>
<dbReference type="STRING" id="37658.SAMN05661086_01921"/>
<dbReference type="OrthoDB" id="2965455at2"/>
<reference evidence="1 2" key="1">
    <citation type="submission" date="2016-10" db="EMBL/GenBank/DDBJ databases">
        <authorList>
            <person name="de Groot N.N."/>
        </authorList>
    </citation>
    <scope>NUCLEOTIDE SEQUENCE [LARGE SCALE GENOMIC DNA]</scope>
    <source>
        <strain evidence="1 2">743A</strain>
    </source>
</reference>
<organism evidence="1 2">
    <name type="scientific">Anaeromicropila populeti</name>
    <dbReference type="NCBI Taxonomy" id="37658"/>
    <lineage>
        <taxon>Bacteria</taxon>
        <taxon>Bacillati</taxon>
        <taxon>Bacillota</taxon>
        <taxon>Clostridia</taxon>
        <taxon>Lachnospirales</taxon>
        <taxon>Lachnospiraceae</taxon>
        <taxon>Anaeromicropila</taxon>
    </lineage>
</organism>
<proteinExistence type="predicted"/>
<keyword evidence="2" id="KW-1185">Reference proteome</keyword>
<dbReference type="RefSeq" id="WP_092560461.1">
    <property type="nucleotide sequence ID" value="NZ_FOYZ01000006.1"/>
</dbReference>
<gene>
    <name evidence="1" type="ORF">SAMN05661086_01921</name>
</gene>
<protein>
    <submittedName>
        <fullName evidence="1">Uncharacterized protein</fullName>
    </submittedName>
</protein>
<dbReference type="AlphaFoldDB" id="A0A1I6JRS6"/>